<comment type="caution">
    <text evidence="10">The sequence shown here is derived from an EMBL/GenBank/DDBJ whole genome shotgun (WGS) entry which is preliminary data.</text>
</comment>
<feature type="domain" description="Flagellar hook protein FlgE D2" evidence="8">
    <location>
        <begin position="300"/>
        <end position="430"/>
    </location>
</feature>
<dbReference type="InterPro" id="IPR053967">
    <property type="entry name" value="LlgE_F_G-like_D1"/>
</dbReference>
<organism evidence="10 11">
    <name type="scientific">Aureimonas glaciei</name>
    <dbReference type="NCBI Taxonomy" id="1776957"/>
    <lineage>
        <taxon>Bacteria</taxon>
        <taxon>Pseudomonadati</taxon>
        <taxon>Pseudomonadota</taxon>
        <taxon>Alphaproteobacteria</taxon>
        <taxon>Hyphomicrobiales</taxon>
        <taxon>Aurantimonadaceae</taxon>
        <taxon>Aureimonas</taxon>
    </lineage>
</organism>
<dbReference type="PANTHER" id="PTHR30435:SF1">
    <property type="entry name" value="FLAGELLAR HOOK PROTEIN FLGE"/>
    <property type="match status" value="1"/>
</dbReference>
<dbReference type="Proteomes" id="UP000613160">
    <property type="component" value="Unassembled WGS sequence"/>
</dbReference>
<reference evidence="10" key="1">
    <citation type="journal article" date="2014" name="Int. J. Syst. Evol. Microbiol.">
        <title>Complete genome sequence of Corynebacterium casei LMG S-19264T (=DSM 44701T), isolated from a smear-ripened cheese.</title>
        <authorList>
            <consortium name="US DOE Joint Genome Institute (JGI-PGF)"/>
            <person name="Walter F."/>
            <person name="Albersmeier A."/>
            <person name="Kalinowski J."/>
            <person name="Ruckert C."/>
        </authorList>
    </citation>
    <scope>NUCLEOTIDE SEQUENCE</scope>
    <source>
        <strain evidence="10">CGMCC 1.15493</strain>
    </source>
</reference>
<dbReference type="InterPro" id="IPR037058">
    <property type="entry name" value="Falgellar_hook_FlgE_sf"/>
</dbReference>
<evidence type="ECO:0000256" key="2">
    <source>
        <dbReference type="ARBA" id="ARBA00009677"/>
    </source>
</evidence>
<dbReference type="NCBIfam" id="TIGR03506">
    <property type="entry name" value="FlgEFG_subfam"/>
    <property type="match status" value="2"/>
</dbReference>
<comment type="subcellular location">
    <subcellularLocation>
        <location evidence="1 5">Bacterial flagellum basal body</location>
    </subcellularLocation>
</comment>
<protein>
    <recommendedName>
        <fullName evidence="3 5">Flagellar hook protein FlgE</fullName>
    </recommendedName>
</protein>
<dbReference type="InterPro" id="IPR019776">
    <property type="entry name" value="Flagellar_basal_body_rod_CS"/>
</dbReference>
<evidence type="ECO:0000259" key="9">
    <source>
        <dbReference type="Pfam" id="PF22692"/>
    </source>
</evidence>
<dbReference type="GO" id="GO:0005829">
    <property type="term" value="C:cytosol"/>
    <property type="evidence" value="ECO:0007669"/>
    <property type="project" value="TreeGrafter"/>
</dbReference>
<reference evidence="10" key="2">
    <citation type="submission" date="2020-09" db="EMBL/GenBank/DDBJ databases">
        <authorList>
            <person name="Sun Q."/>
            <person name="Zhou Y."/>
        </authorList>
    </citation>
    <scope>NUCLEOTIDE SEQUENCE</scope>
    <source>
        <strain evidence="10">CGMCC 1.15493</strain>
    </source>
</reference>
<evidence type="ECO:0000256" key="4">
    <source>
        <dbReference type="ARBA" id="ARBA00023143"/>
    </source>
</evidence>
<evidence type="ECO:0000256" key="5">
    <source>
        <dbReference type="RuleBase" id="RU362116"/>
    </source>
</evidence>
<feature type="domain" description="Flagellar hook protein FlgE/F/G-like D1" evidence="9">
    <location>
        <begin position="89"/>
        <end position="137"/>
    </location>
</feature>
<dbReference type="InterPro" id="IPR020013">
    <property type="entry name" value="Flagellar_FlgE/F/G"/>
</dbReference>
<dbReference type="EMBL" id="BMJJ01000008">
    <property type="protein sequence ID" value="GGD27541.1"/>
    <property type="molecule type" value="Genomic_DNA"/>
</dbReference>
<comment type="similarity">
    <text evidence="2 5">Belongs to the flagella basal body rod proteins family.</text>
</comment>
<evidence type="ECO:0000313" key="10">
    <source>
        <dbReference type="EMBL" id="GGD27541.1"/>
    </source>
</evidence>
<keyword evidence="4 5" id="KW-0975">Bacterial flagellum</keyword>
<dbReference type="Pfam" id="PF07559">
    <property type="entry name" value="FlgE_D2"/>
    <property type="match status" value="1"/>
</dbReference>
<proteinExistence type="inferred from homology"/>
<dbReference type="InterPro" id="IPR001444">
    <property type="entry name" value="Flag_bb_rod_N"/>
</dbReference>
<dbReference type="RefSeq" id="WP_188852747.1">
    <property type="nucleotide sequence ID" value="NZ_BMJJ01000008.1"/>
</dbReference>
<dbReference type="GO" id="GO:0009425">
    <property type="term" value="C:bacterial-type flagellum basal body"/>
    <property type="evidence" value="ECO:0007669"/>
    <property type="project" value="UniProtKB-SubCell"/>
</dbReference>
<evidence type="ECO:0000259" key="8">
    <source>
        <dbReference type="Pfam" id="PF07559"/>
    </source>
</evidence>
<dbReference type="PROSITE" id="PS00588">
    <property type="entry name" value="FLAGELLA_BB_ROD"/>
    <property type="match status" value="1"/>
</dbReference>
<evidence type="ECO:0000256" key="1">
    <source>
        <dbReference type="ARBA" id="ARBA00004117"/>
    </source>
</evidence>
<dbReference type="Pfam" id="PF06429">
    <property type="entry name" value="Flg_bbr_C"/>
    <property type="match status" value="1"/>
</dbReference>
<dbReference type="InterPro" id="IPR010930">
    <property type="entry name" value="Flg_bb/hook_C_dom"/>
</dbReference>
<feature type="domain" description="Flagellar basal body rod protein N-terminal" evidence="6">
    <location>
        <begin position="7"/>
        <end position="37"/>
    </location>
</feature>
<accession>A0A916Y1V7</accession>
<evidence type="ECO:0000259" key="7">
    <source>
        <dbReference type="Pfam" id="PF06429"/>
    </source>
</evidence>
<feature type="domain" description="Flagellar basal-body/hook protein C-terminal" evidence="7">
    <location>
        <begin position="505"/>
        <end position="549"/>
    </location>
</feature>
<keyword evidence="11" id="KW-1185">Reference proteome</keyword>
<gene>
    <name evidence="10" type="ORF">GCM10011335_33310</name>
</gene>
<dbReference type="PANTHER" id="PTHR30435">
    <property type="entry name" value="FLAGELLAR PROTEIN"/>
    <property type="match status" value="1"/>
</dbReference>
<comment type="function">
    <text evidence="5">A flexible structure which links the flagellar filament to the drive apparatus in the basal body.</text>
</comment>
<dbReference type="AlphaFoldDB" id="A0A916Y1V7"/>
<evidence type="ECO:0000256" key="3">
    <source>
        <dbReference type="ARBA" id="ARBA00019015"/>
    </source>
</evidence>
<dbReference type="Pfam" id="PF00460">
    <property type="entry name" value="Flg_bb_rod"/>
    <property type="match status" value="1"/>
</dbReference>
<evidence type="ECO:0000259" key="6">
    <source>
        <dbReference type="Pfam" id="PF00460"/>
    </source>
</evidence>
<dbReference type="GO" id="GO:0009424">
    <property type="term" value="C:bacterial-type flagellum hook"/>
    <property type="evidence" value="ECO:0007669"/>
    <property type="project" value="TreeGrafter"/>
</dbReference>
<evidence type="ECO:0000313" key="11">
    <source>
        <dbReference type="Proteomes" id="UP000613160"/>
    </source>
</evidence>
<dbReference type="InterPro" id="IPR037925">
    <property type="entry name" value="FlgE/F/G-like"/>
</dbReference>
<dbReference type="Pfam" id="PF22692">
    <property type="entry name" value="LlgE_F_G_D1"/>
    <property type="match status" value="1"/>
</dbReference>
<dbReference type="SUPFAM" id="SSF117143">
    <property type="entry name" value="Flagellar hook protein flgE"/>
    <property type="match status" value="1"/>
</dbReference>
<sequence length="551" mass="55713">MSIGGIMRTSVSGMNAQSARLSAVAENIANSDTTGYKQSQTEFSSLILPSNGSGYNSGAVEAQVRQLISEQGGLTFTGNDNNAKKIDLAVDGQGFLAVGDGNGGTFLTRAGSFTQQADGSLVNAAGYTLMGYPVTATGTDAVLNGFAGLEEVNLKTSLLSANPTTKGVLTVPLDKSKSQSVASSTQLANLGSLAGGQTLTLDLAIDGDTTPLAITINGPKTPQEIVDGINAAVHADQALTPPLPDVATLVDGKLVLTSNTTTAGTGSKIAMDVTAAAATGLVDVAVVTGHALPSENTKLPSDASSTAISLTVYNNSGEAVKLDVYYTKKNDETWEMSVFDSRKATTGTADSPFPYGAAGSAPLATATLNFDPATFTLSSTAGGINSTGGVDGVLNIDLTAIGGSSNFALDLANTTQFTGNTQPLAAAVDGNPAEVISQIKIGADGTITATFASGTTRDLFKVPLAMVNSPDSMTALAGNVYSAGIESGTVLMGFGGSGGFGDLTAGALEESTVDLANELTTMIAAQRSYTANSKVFQTGSEIMDVLVNLKR</sequence>
<dbReference type="Gene3D" id="2.60.98.20">
    <property type="entry name" value="Flagellar hook protein FlgE"/>
    <property type="match status" value="1"/>
</dbReference>
<name>A0A916Y1V7_9HYPH</name>
<dbReference type="GO" id="GO:0071978">
    <property type="term" value="P:bacterial-type flagellum-dependent swarming motility"/>
    <property type="evidence" value="ECO:0007669"/>
    <property type="project" value="TreeGrafter"/>
</dbReference>
<dbReference type="InterPro" id="IPR011491">
    <property type="entry name" value="FlgE_D2"/>
</dbReference>